<organism evidence="1 2">
    <name type="scientific">Ambispora leptoticha</name>
    <dbReference type="NCBI Taxonomy" id="144679"/>
    <lineage>
        <taxon>Eukaryota</taxon>
        <taxon>Fungi</taxon>
        <taxon>Fungi incertae sedis</taxon>
        <taxon>Mucoromycota</taxon>
        <taxon>Glomeromycotina</taxon>
        <taxon>Glomeromycetes</taxon>
        <taxon>Archaeosporales</taxon>
        <taxon>Ambisporaceae</taxon>
        <taxon>Ambispora</taxon>
    </lineage>
</organism>
<dbReference type="Proteomes" id="UP000789508">
    <property type="component" value="Unassembled WGS sequence"/>
</dbReference>
<evidence type="ECO:0000313" key="2">
    <source>
        <dbReference type="Proteomes" id="UP000789508"/>
    </source>
</evidence>
<comment type="caution">
    <text evidence="1">The sequence shown here is derived from an EMBL/GenBank/DDBJ whole genome shotgun (WGS) entry which is preliminary data.</text>
</comment>
<keyword evidence="2" id="KW-1185">Reference proteome</keyword>
<dbReference type="EMBL" id="CAJVPS010010807">
    <property type="protein sequence ID" value="CAG8660428.1"/>
    <property type="molecule type" value="Genomic_DNA"/>
</dbReference>
<gene>
    <name evidence="1" type="ORF">ALEPTO_LOCUS10306</name>
</gene>
<protein>
    <submittedName>
        <fullName evidence="1">3935_t:CDS:1</fullName>
    </submittedName>
</protein>
<reference evidence="1" key="1">
    <citation type="submission" date="2021-06" db="EMBL/GenBank/DDBJ databases">
        <authorList>
            <person name="Kallberg Y."/>
            <person name="Tangrot J."/>
            <person name="Rosling A."/>
        </authorList>
    </citation>
    <scope>NUCLEOTIDE SEQUENCE</scope>
    <source>
        <strain evidence="1">FL130A</strain>
    </source>
</reference>
<name>A0A9N9E2S3_9GLOM</name>
<sequence>MLKHRQNGNHNSTLLDANETSIFQAINVPMNENFTISEKPSLSNTKLGEYDEEKDIFANIGRATLFCGPAQNYEAFISMNDPGYFPLR</sequence>
<dbReference type="AlphaFoldDB" id="A0A9N9E2S3"/>
<proteinExistence type="predicted"/>
<accession>A0A9N9E2S3</accession>
<evidence type="ECO:0000313" key="1">
    <source>
        <dbReference type="EMBL" id="CAG8660428.1"/>
    </source>
</evidence>